<evidence type="ECO:0000259" key="1">
    <source>
        <dbReference type="Pfam" id="PF04965"/>
    </source>
</evidence>
<dbReference type="OrthoDB" id="271327at2"/>
<dbReference type="RefSeq" id="WP_146398738.1">
    <property type="nucleotide sequence ID" value="NZ_SJPJ01000001.1"/>
</dbReference>
<sequence length="164" mass="18449">MSRIPTDTRLIPSVLDRLIDMEPHRTSELPASRTQVLQQMKASVGRDLQNLLNTRCRATGYPDGLDQLGKSLVAYGIPDCVGINTGSREQQEILRVMIQRALEVFEPRLVNIRVMLADKDDPADRSMRFRIDAMLKVDPAPEPVAYDSWLDATVGDFSVQGVRR</sequence>
<dbReference type="Proteomes" id="UP000315010">
    <property type="component" value="Unassembled WGS sequence"/>
</dbReference>
<dbReference type="SUPFAM" id="SSF160719">
    <property type="entry name" value="gpW/gp25-like"/>
    <property type="match status" value="1"/>
</dbReference>
<dbReference type="Gene3D" id="3.10.450.40">
    <property type="match status" value="1"/>
</dbReference>
<dbReference type="PANTHER" id="PTHR38595">
    <property type="entry name" value="CYTOPLASMIC PROTEIN-RELATED"/>
    <property type="match status" value="1"/>
</dbReference>
<evidence type="ECO:0000313" key="2">
    <source>
        <dbReference type="EMBL" id="TWT82315.1"/>
    </source>
</evidence>
<evidence type="ECO:0000313" key="3">
    <source>
        <dbReference type="Proteomes" id="UP000315010"/>
    </source>
</evidence>
<dbReference type="AlphaFoldDB" id="A0A5C5Z524"/>
<reference evidence="2 3" key="1">
    <citation type="submission" date="2019-02" db="EMBL/GenBank/DDBJ databases">
        <title>Deep-cultivation of Planctomycetes and their phenomic and genomic characterization uncovers novel biology.</title>
        <authorList>
            <person name="Wiegand S."/>
            <person name="Jogler M."/>
            <person name="Boedeker C."/>
            <person name="Pinto D."/>
            <person name="Vollmers J."/>
            <person name="Rivas-Marin E."/>
            <person name="Kohn T."/>
            <person name="Peeters S.H."/>
            <person name="Heuer A."/>
            <person name="Rast P."/>
            <person name="Oberbeckmann S."/>
            <person name="Bunk B."/>
            <person name="Jeske O."/>
            <person name="Meyerdierks A."/>
            <person name="Storesund J.E."/>
            <person name="Kallscheuer N."/>
            <person name="Luecker S."/>
            <person name="Lage O.M."/>
            <person name="Pohl T."/>
            <person name="Merkel B.J."/>
            <person name="Hornburger P."/>
            <person name="Mueller R.-W."/>
            <person name="Bruemmer F."/>
            <person name="Labrenz M."/>
            <person name="Spormann A.M."/>
            <person name="Op Den Camp H."/>
            <person name="Overmann J."/>
            <person name="Amann R."/>
            <person name="Jetten M.S.M."/>
            <person name="Mascher T."/>
            <person name="Medema M.H."/>
            <person name="Devos D.P."/>
            <person name="Kaster A.-K."/>
            <person name="Ovreas L."/>
            <person name="Rohde M."/>
            <person name="Galperin M.Y."/>
            <person name="Jogler C."/>
        </authorList>
    </citation>
    <scope>NUCLEOTIDE SEQUENCE [LARGE SCALE GENOMIC DNA]</scope>
    <source>
        <strain evidence="2 3">CA13</strain>
    </source>
</reference>
<keyword evidence="3" id="KW-1185">Reference proteome</keyword>
<proteinExistence type="predicted"/>
<dbReference type="InterPro" id="IPR007048">
    <property type="entry name" value="IraD/Gp25-like"/>
</dbReference>
<accession>A0A5C5Z524</accession>
<dbReference type="InterPro" id="IPR053176">
    <property type="entry name" value="T6SS_TssE1-like"/>
</dbReference>
<comment type="caution">
    <text evidence="2">The sequence shown here is derived from an EMBL/GenBank/DDBJ whole genome shotgun (WGS) entry which is preliminary data.</text>
</comment>
<feature type="domain" description="IraD/Gp25-like" evidence="1">
    <location>
        <begin position="39"/>
        <end position="139"/>
    </location>
</feature>
<organism evidence="2 3">
    <name type="scientific">Novipirellula herctigrandis</name>
    <dbReference type="NCBI Taxonomy" id="2527986"/>
    <lineage>
        <taxon>Bacteria</taxon>
        <taxon>Pseudomonadati</taxon>
        <taxon>Planctomycetota</taxon>
        <taxon>Planctomycetia</taxon>
        <taxon>Pirellulales</taxon>
        <taxon>Pirellulaceae</taxon>
        <taxon>Novipirellula</taxon>
    </lineage>
</organism>
<protein>
    <submittedName>
        <fullName evidence="2">Lysozyme-like protein</fullName>
    </submittedName>
</protein>
<dbReference type="InterPro" id="IPR017737">
    <property type="entry name" value="TssE1-like"/>
</dbReference>
<dbReference type="PANTHER" id="PTHR38595:SF2">
    <property type="entry name" value="TYPE VI SECRETION SYSTEM BASEPLATE SUBUNIT TSSE"/>
    <property type="match status" value="1"/>
</dbReference>
<dbReference type="EMBL" id="SJPJ01000001">
    <property type="protein sequence ID" value="TWT82315.1"/>
    <property type="molecule type" value="Genomic_DNA"/>
</dbReference>
<gene>
    <name evidence="2" type="ORF">CA13_37770</name>
</gene>
<dbReference type="Pfam" id="PF04965">
    <property type="entry name" value="GPW_gp25"/>
    <property type="match status" value="1"/>
</dbReference>
<name>A0A5C5Z524_9BACT</name>
<dbReference type="NCBIfam" id="TIGR03357">
    <property type="entry name" value="VI_zyme"/>
    <property type="match status" value="1"/>
</dbReference>